<evidence type="ECO:0000256" key="1">
    <source>
        <dbReference type="ARBA" id="ARBA00006607"/>
    </source>
</evidence>
<dbReference type="InterPro" id="IPR027409">
    <property type="entry name" value="GroEL-like_apical_dom_sf"/>
</dbReference>
<evidence type="ECO:0000313" key="3">
    <source>
        <dbReference type="EMBL" id="GIY75353.1"/>
    </source>
</evidence>
<comment type="caution">
    <text evidence="3">The sequence shown here is derived from an EMBL/GenBank/DDBJ whole genome shotgun (WGS) entry which is preliminary data.</text>
</comment>
<dbReference type="PANTHER" id="PTHR45633">
    <property type="entry name" value="60 KDA HEAT SHOCK PROTEIN, MITOCHONDRIAL"/>
    <property type="match status" value="1"/>
</dbReference>
<organism evidence="3 4">
    <name type="scientific">Caerostris extrusa</name>
    <name type="common">Bark spider</name>
    <name type="synonym">Caerostris bankana</name>
    <dbReference type="NCBI Taxonomy" id="172846"/>
    <lineage>
        <taxon>Eukaryota</taxon>
        <taxon>Metazoa</taxon>
        <taxon>Ecdysozoa</taxon>
        <taxon>Arthropoda</taxon>
        <taxon>Chelicerata</taxon>
        <taxon>Arachnida</taxon>
        <taxon>Araneae</taxon>
        <taxon>Araneomorphae</taxon>
        <taxon>Entelegynae</taxon>
        <taxon>Araneoidea</taxon>
        <taxon>Araneidae</taxon>
        <taxon>Caerostris</taxon>
    </lineage>
</organism>
<dbReference type="Proteomes" id="UP001054945">
    <property type="component" value="Unassembled WGS sequence"/>
</dbReference>
<dbReference type="GO" id="GO:0140662">
    <property type="term" value="F:ATP-dependent protein folding chaperone"/>
    <property type="evidence" value="ECO:0007669"/>
    <property type="project" value="InterPro"/>
</dbReference>
<evidence type="ECO:0000256" key="2">
    <source>
        <dbReference type="ARBA" id="ARBA00023186"/>
    </source>
</evidence>
<dbReference type="InterPro" id="IPR001844">
    <property type="entry name" value="Cpn60/GroEL"/>
</dbReference>
<protein>
    <submittedName>
        <fullName evidence="3">Heat shock protein 60A</fullName>
    </submittedName>
</protein>
<evidence type="ECO:0000313" key="4">
    <source>
        <dbReference type="Proteomes" id="UP001054945"/>
    </source>
</evidence>
<dbReference type="EMBL" id="BPLR01015328">
    <property type="protein sequence ID" value="GIY75353.1"/>
    <property type="molecule type" value="Genomic_DNA"/>
</dbReference>
<gene>
    <name evidence="3" type="primary">Hsp60A</name>
    <name evidence="3" type="ORF">CEXT_96351</name>
</gene>
<sequence>MPAIGAKVEYQDALVLFSEKKITNMQSVIPALELANSKRKPLVIVAEDVDGEAISTMVINRLKKVGPPVAAVKKLLARRVITEKVHCVIWLLQLEGILCWR</sequence>
<reference evidence="3 4" key="1">
    <citation type="submission" date="2021-06" db="EMBL/GenBank/DDBJ databases">
        <title>Caerostris extrusa draft genome.</title>
        <authorList>
            <person name="Kono N."/>
            <person name="Arakawa K."/>
        </authorList>
    </citation>
    <scope>NUCLEOTIDE SEQUENCE [LARGE SCALE GENOMIC DNA]</scope>
</reference>
<comment type="similarity">
    <text evidence="1">Belongs to the chaperonin (HSP60) family.</text>
</comment>
<dbReference type="SUPFAM" id="SSF52029">
    <property type="entry name" value="GroEL apical domain-like"/>
    <property type="match status" value="1"/>
</dbReference>
<keyword evidence="4" id="KW-1185">Reference proteome</keyword>
<dbReference type="AlphaFoldDB" id="A0AAV4VYY4"/>
<keyword evidence="2" id="KW-0143">Chaperone</keyword>
<name>A0AAV4VYY4_CAEEX</name>
<dbReference type="GO" id="GO:0042026">
    <property type="term" value="P:protein refolding"/>
    <property type="evidence" value="ECO:0007669"/>
    <property type="project" value="InterPro"/>
</dbReference>
<proteinExistence type="inferred from homology"/>
<accession>A0AAV4VYY4</accession>
<keyword evidence="3" id="KW-0346">Stress response</keyword>
<dbReference type="Gene3D" id="3.50.7.10">
    <property type="entry name" value="GroEL"/>
    <property type="match status" value="1"/>
</dbReference>